<reference evidence="2 3" key="1">
    <citation type="journal article" date="2016" name="ISME J.">
        <title>Chasing the elusive Euryarchaeota class WSA2: genomes reveal a uniquely fastidious methyl-reducing methanogen.</title>
        <authorList>
            <person name="Nobu M.K."/>
            <person name="Narihiro T."/>
            <person name="Kuroda K."/>
            <person name="Mei R."/>
            <person name="Liu W.T."/>
        </authorList>
    </citation>
    <scope>NUCLEOTIDE SEQUENCE [LARGE SCALE GENOMIC DNA]</scope>
    <source>
        <strain evidence="2">U1lsi0528_Bin055</strain>
    </source>
</reference>
<comment type="caution">
    <text evidence="2">The sequence shown here is derived from an EMBL/GenBank/DDBJ whole genome shotgun (WGS) entry which is preliminary data.</text>
</comment>
<evidence type="ECO:0000259" key="1">
    <source>
        <dbReference type="PROSITE" id="PS51677"/>
    </source>
</evidence>
<dbReference type="InterPro" id="IPR002509">
    <property type="entry name" value="NODB_dom"/>
</dbReference>
<dbReference type="PATRIC" id="fig|1705409.3.peg.2103"/>
<evidence type="ECO:0000313" key="3">
    <source>
        <dbReference type="Proteomes" id="UP000075398"/>
    </source>
</evidence>
<dbReference type="PROSITE" id="PS51677">
    <property type="entry name" value="NODB"/>
    <property type="match status" value="1"/>
</dbReference>
<dbReference type="InterPro" id="IPR011330">
    <property type="entry name" value="Glyco_hydro/deAcase_b/a-brl"/>
</dbReference>
<dbReference type="Proteomes" id="UP000075398">
    <property type="component" value="Unassembled WGS sequence"/>
</dbReference>
<feature type="domain" description="NodB homology" evidence="1">
    <location>
        <begin position="31"/>
        <end position="258"/>
    </location>
</feature>
<dbReference type="GO" id="GO:0016810">
    <property type="term" value="F:hydrolase activity, acting on carbon-nitrogen (but not peptide) bonds"/>
    <property type="evidence" value="ECO:0007669"/>
    <property type="project" value="InterPro"/>
</dbReference>
<evidence type="ECO:0000313" key="2">
    <source>
        <dbReference type="EMBL" id="KYC47353.1"/>
    </source>
</evidence>
<dbReference type="GO" id="GO:0005975">
    <property type="term" value="P:carbohydrate metabolic process"/>
    <property type="evidence" value="ECO:0007669"/>
    <property type="project" value="InterPro"/>
</dbReference>
<organism evidence="2 3">
    <name type="scientific">Candidatus Methanofastidiosum methylothiophilum</name>
    <dbReference type="NCBI Taxonomy" id="1705564"/>
    <lineage>
        <taxon>Archaea</taxon>
        <taxon>Methanobacteriati</taxon>
        <taxon>Methanobacteriota</taxon>
        <taxon>Stenosarchaea group</taxon>
        <taxon>Candidatus Methanofastidiosia</taxon>
        <taxon>Candidatus Methanofastidiosales</taxon>
        <taxon>Candidatus Methanofastidiosaceae</taxon>
        <taxon>Candidatus Methanofastidiosum</taxon>
    </lineage>
</organism>
<dbReference type="Gene3D" id="3.20.20.370">
    <property type="entry name" value="Glycoside hydrolase/deacetylase"/>
    <property type="match status" value="1"/>
</dbReference>
<dbReference type="PANTHER" id="PTHR47561:SF1">
    <property type="entry name" value="POLYSACCHARIDE DEACETYLASE FAMILY PROTEIN (AFU_ORTHOLOGUE AFUA_6G05030)"/>
    <property type="match status" value="1"/>
</dbReference>
<dbReference type="EMBL" id="LNGC01000153">
    <property type="protein sequence ID" value="KYC47353.1"/>
    <property type="molecule type" value="Genomic_DNA"/>
</dbReference>
<sequence length="286" mass="32688">MKKLIIFTVFISLLLLIGSSELFNKAEIKGTYVLFTVDTEYDFPPVLNTEKGLDEGMPILLSIFEEHNVKATFLVTGEVADNRPDILMDIYQKGHEIGSHSYHHKSIKAQTKPEIENQIILSTKAIENAVGVRPVSFRAPGHSACNDLMILLQDEGYLVEASAEKINTYPYHPDENDWILEGNMSILRVPVSHTPAYFYPPTTYNRSWIDCFNKAVSEQSDKDIKVIVIGLHPWELVEIQPPDKYQSYTRACGDYTIENLTSLLNYLDNQNVKYVTLEELYYIMQE</sequence>
<dbReference type="Pfam" id="PF01522">
    <property type="entry name" value="Polysacc_deac_1"/>
    <property type="match status" value="1"/>
</dbReference>
<protein>
    <submittedName>
        <fullName evidence="2">4-deoxy-4-formamido-L-arabinose-phosphoundecaprenol deformylase ArnD</fullName>
    </submittedName>
</protein>
<dbReference type="AlphaFoldDB" id="A0A150IQU5"/>
<proteinExistence type="predicted"/>
<accession>A0A150IQU5</accession>
<gene>
    <name evidence="2" type="primary">arnD</name>
    <name evidence="2" type="ORF">AMQ22_01979</name>
</gene>
<dbReference type="SUPFAM" id="SSF88713">
    <property type="entry name" value="Glycoside hydrolase/deacetylase"/>
    <property type="match status" value="1"/>
</dbReference>
<name>A0A150IQU5_9EURY</name>
<dbReference type="PANTHER" id="PTHR47561">
    <property type="entry name" value="POLYSACCHARIDE DEACETYLASE FAMILY PROTEIN (AFU_ORTHOLOGUE AFUA_6G05030)"/>
    <property type="match status" value="1"/>
</dbReference>